<dbReference type="Proteomes" id="UP000681720">
    <property type="component" value="Unassembled WGS sequence"/>
</dbReference>
<gene>
    <name evidence="1" type="ORF">GIL414_LOCUS61823</name>
    <name evidence="2" type="ORF">SMN809_LOCUS78139</name>
</gene>
<proteinExistence type="predicted"/>
<accession>A0A8S3J059</accession>
<feature type="non-terminal residue" evidence="2">
    <location>
        <position position="53"/>
    </location>
</feature>
<sequence>MDLRHLIAANPAASFSIVAHEALDHIVADGENDDCISQEHGYVSHQRSRRRLR</sequence>
<dbReference type="EMBL" id="CAJOBJ010244905">
    <property type="protein sequence ID" value="CAF5082979.1"/>
    <property type="molecule type" value="Genomic_DNA"/>
</dbReference>
<comment type="caution">
    <text evidence="2">The sequence shown here is derived from an EMBL/GenBank/DDBJ whole genome shotgun (WGS) entry which is preliminary data.</text>
</comment>
<organism evidence="2 3">
    <name type="scientific">Rotaria magnacalcarata</name>
    <dbReference type="NCBI Taxonomy" id="392030"/>
    <lineage>
        <taxon>Eukaryota</taxon>
        <taxon>Metazoa</taxon>
        <taxon>Spiralia</taxon>
        <taxon>Gnathifera</taxon>
        <taxon>Rotifera</taxon>
        <taxon>Eurotatoria</taxon>
        <taxon>Bdelloidea</taxon>
        <taxon>Philodinida</taxon>
        <taxon>Philodinidae</taxon>
        <taxon>Rotaria</taxon>
    </lineage>
</organism>
<dbReference type="AlphaFoldDB" id="A0A8S3J059"/>
<protein>
    <submittedName>
        <fullName evidence="2">Uncharacterized protein</fullName>
    </submittedName>
</protein>
<reference evidence="2" key="1">
    <citation type="submission" date="2021-02" db="EMBL/GenBank/DDBJ databases">
        <authorList>
            <person name="Nowell W R."/>
        </authorList>
    </citation>
    <scope>NUCLEOTIDE SEQUENCE</scope>
</reference>
<evidence type="ECO:0000313" key="3">
    <source>
        <dbReference type="Proteomes" id="UP000676336"/>
    </source>
</evidence>
<dbReference type="EMBL" id="CAJOBI010339084">
    <property type="protein sequence ID" value="CAF5210288.1"/>
    <property type="molecule type" value="Genomic_DNA"/>
</dbReference>
<evidence type="ECO:0000313" key="2">
    <source>
        <dbReference type="EMBL" id="CAF5210288.1"/>
    </source>
</evidence>
<dbReference type="Proteomes" id="UP000676336">
    <property type="component" value="Unassembled WGS sequence"/>
</dbReference>
<name>A0A8S3J059_9BILA</name>
<evidence type="ECO:0000313" key="1">
    <source>
        <dbReference type="EMBL" id="CAF5082979.1"/>
    </source>
</evidence>